<comment type="caution">
    <text evidence="2">The sequence shown here is derived from an EMBL/GenBank/DDBJ whole genome shotgun (WGS) entry which is preliminary data.</text>
</comment>
<dbReference type="InterPro" id="IPR016024">
    <property type="entry name" value="ARM-type_fold"/>
</dbReference>
<evidence type="ECO:0000313" key="2">
    <source>
        <dbReference type="EMBL" id="KAK9682174.1"/>
    </source>
</evidence>
<dbReference type="AlphaFoldDB" id="A0AAW1I157"/>
<accession>A0AAW1I157</accession>
<keyword evidence="3" id="KW-1185">Reference proteome</keyword>
<organism evidence="2 3">
    <name type="scientific">Saponaria officinalis</name>
    <name type="common">Common soapwort</name>
    <name type="synonym">Lychnis saponaria</name>
    <dbReference type="NCBI Taxonomy" id="3572"/>
    <lineage>
        <taxon>Eukaryota</taxon>
        <taxon>Viridiplantae</taxon>
        <taxon>Streptophyta</taxon>
        <taxon>Embryophyta</taxon>
        <taxon>Tracheophyta</taxon>
        <taxon>Spermatophyta</taxon>
        <taxon>Magnoliopsida</taxon>
        <taxon>eudicotyledons</taxon>
        <taxon>Gunneridae</taxon>
        <taxon>Pentapetalae</taxon>
        <taxon>Caryophyllales</taxon>
        <taxon>Caryophyllaceae</taxon>
        <taxon>Caryophylleae</taxon>
        <taxon>Saponaria</taxon>
    </lineage>
</organism>
<sequence length="331" mass="35139">MDFDHQTKLKTAESLLTALSSVSDHSRSTALSSLRLLSKTDPSFRPIFSSLHGGAALSYLSDSLFSTSPLTQDDAAAALLNLSISSRSSLISSPGLLDALSHALSLHRGEYSPAAVQSIAATVYSLSLDPSHRATIGSKRDLVYFLVDIVSYSNSPSRSLKDAVKALFGLSLHPPNRQTILSFDALPALFGRVVHDRRVGLVEDVTAVVAQLAACDAAPAAFGDVRGIRVLVDLIDLGENVTVRVRENAVSALLKLVEFGGEKVAEEIREVGLGLIFNGLGEVVDCGSDKGKLRAQALMNVLEMGMSSTINLEHNEGDFGSGPLSESSRSY</sequence>
<dbReference type="Gene3D" id="1.25.10.10">
    <property type="entry name" value="Leucine-rich Repeat Variant"/>
    <property type="match status" value="1"/>
</dbReference>
<dbReference type="SUPFAM" id="SSF48371">
    <property type="entry name" value="ARM repeat"/>
    <property type="match status" value="1"/>
</dbReference>
<dbReference type="InterPro" id="IPR011989">
    <property type="entry name" value="ARM-like"/>
</dbReference>
<evidence type="ECO:0000313" key="3">
    <source>
        <dbReference type="Proteomes" id="UP001443914"/>
    </source>
</evidence>
<dbReference type="Proteomes" id="UP001443914">
    <property type="component" value="Unassembled WGS sequence"/>
</dbReference>
<dbReference type="PANTHER" id="PTHR23315:SF238">
    <property type="entry name" value="ARM REPEAT SUPERFAMILY PROTEIN"/>
    <property type="match status" value="1"/>
</dbReference>
<gene>
    <name evidence="2" type="ORF">RND81_10G055600</name>
</gene>
<name>A0AAW1I157_SAPOF</name>
<reference evidence="2" key="1">
    <citation type="submission" date="2024-03" db="EMBL/GenBank/DDBJ databases">
        <title>WGS assembly of Saponaria officinalis var. Norfolk2.</title>
        <authorList>
            <person name="Jenkins J."/>
            <person name="Shu S."/>
            <person name="Grimwood J."/>
            <person name="Barry K."/>
            <person name="Goodstein D."/>
            <person name="Schmutz J."/>
            <person name="Leebens-Mack J."/>
            <person name="Osbourn A."/>
        </authorList>
    </citation>
    <scope>NUCLEOTIDE SEQUENCE [LARGE SCALE GENOMIC DNA]</scope>
    <source>
        <strain evidence="2">JIC</strain>
    </source>
</reference>
<dbReference type="PANTHER" id="PTHR23315">
    <property type="entry name" value="U BOX DOMAIN-CONTAINING"/>
    <property type="match status" value="1"/>
</dbReference>
<protein>
    <submittedName>
        <fullName evidence="2">Uncharacterized protein</fullName>
    </submittedName>
</protein>
<proteinExistence type="predicted"/>
<dbReference type="EMBL" id="JBDFQZ010000010">
    <property type="protein sequence ID" value="KAK9682174.1"/>
    <property type="molecule type" value="Genomic_DNA"/>
</dbReference>
<keyword evidence="1" id="KW-0833">Ubl conjugation pathway</keyword>
<evidence type="ECO:0000256" key="1">
    <source>
        <dbReference type="ARBA" id="ARBA00022786"/>
    </source>
</evidence>